<dbReference type="EMBL" id="JXQG01000009">
    <property type="protein sequence ID" value="KKZ12880.1"/>
    <property type="molecule type" value="Genomic_DNA"/>
</dbReference>
<protein>
    <submittedName>
        <fullName evidence="2">Uncharacterized protein</fullName>
    </submittedName>
</protein>
<accession>A0A0G2IWS7</accession>
<dbReference type="Proteomes" id="UP000035067">
    <property type="component" value="Unassembled WGS sequence"/>
</dbReference>
<gene>
    <name evidence="2" type="ORF">TE42_02555</name>
</gene>
<evidence type="ECO:0000313" key="2">
    <source>
        <dbReference type="EMBL" id="KKZ12880.1"/>
    </source>
</evidence>
<evidence type="ECO:0000313" key="3">
    <source>
        <dbReference type="Proteomes" id="UP000035067"/>
    </source>
</evidence>
<name>A0A0G2IWS7_9SYNE</name>
<organism evidence="2 3">
    <name type="scientific">Candidatus Synechococcus spongiarum SP3</name>
    <dbReference type="NCBI Taxonomy" id="1604020"/>
    <lineage>
        <taxon>Bacteria</taxon>
        <taxon>Bacillati</taxon>
        <taxon>Cyanobacteriota</taxon>
        <taxon>Cyanophyceae</taxon>
        <taxon>Synechococcales</taxon>
        <taxon>Synechococcaceae</taxon>
        <taxon>Synechococcus</taxon>
    </lineage>
</organism>
<reference evidence="2 3" key="1">
    <citation type="submission" date="2015-01" db="EMBL/GenBank/DDBJ databases">
        <title>Lifestyle Evolution in Cyanobacterial Symbionts of Sponges.</title>
        <authorList>
            <person name="Burgsdorf I."/>
            <person name="Slaby B.M."/>
            <person name="Handley K.M."/>
            <person name="Haber M."/>
            <person name="Blom J."/>
            <person name="Marshall C.W."/>
            <person name="Gilbert J.A."/>
            <person name="Hentschel U."/>
            <person name="Steindler L."/>
        </authorList>
    </citation>
    <scope>NUCLEOTIDE SEQUENCE [LARGE SCALE GENOMIC DNA]</scope>
    <source>
        <strain evidence="2">SP3</strain>
    </source>
</reference>
<feature type="compositionally biased region" description="Pro residues" evidence="1">
    <location>
        <begin position="10"/>
        <end position="21"/>
    </location>
</feature>
<comment type="caution">
    <text evidence="2">The sequence shown here is derived from an EMBL/GenBank/DDBJ whole genome shotgun (WGS) entry which is preliminary data.</text>
</comment>
<proteinExistence type="predicted"/>
<evidence type="ECO:0000256" key="1">
    <source>
        <dbReference type="SAM" id="MobiDB-lite"/>
    </source>
</evidence>
<dbReference type="AlphaFoldDB" id="A0A0G2IWS7"/>
<feature type="region of interest" description="Disordered" evidence="1">
    <location>
        <begin position="1"/>
        <end position="35"/>
    </location>
</feature>
<sequence>MLSRVIHLPGSPPNPDGPPWPARSAAAPQTCTSRRRSPKFVGVHRVVSATAARSASYRALIADTIPTQWCRAACS</sequence>